<dbReference type="GO" id="GO:0005829">
    <property type="term" value="C:cytosol"/>
    <property type="evidence" value="ECO:0007669"/>
    <property type="project" value="TreeGrafter"/>
</dbReference>
<gene>
    <name evidence="12" type="ORF">A6V36_12865</name>
    <name evidence="13" type="ORF">A6V37_31190</name>
</gene>
<organism evidence="13 15">
    <name type="scientific">Paraburkholderia ginsengiterrae</name>
    <dbReference type="NCBI Taxonomy" id="1462993"/>
    <lineage>
        <taxon>Bacteria</taxon>
        <taxon>Pseudomonadati</taxon>
        <taxon>Pseudomonadota</taxon>
        <taxon>Betaproteobacteria</taxon>
        <taxon>Burkholderiales</taxon>
        <taxon>Burkholderiaceae</taxon>
        <taxon>Paraburkholderia</taxon>
    </lineage>
</organism>
<sequence length="237" mass="26556">MSDPTVTVVLIEDDKHIRRFVHTSLEAAGMSVLDAETGREGLIHAATRRPDLIIVDLGLPDMDGIDVIRELRGWSTLPVIVLSARTHEEHKVAALDAGADDYLTKPFGVPELTARIRAHLRRQTCGGRPELHKVHFGGITVDLVDRRVTRDSQIIHLSPIEYRLLSALLSHAGRVLTHQQLLQEVWGPSQATNYHYLRIYMGHLRQKLELDPAQPEYIITETGVGYMVVGVTDHHSQ</sequence>
<protein>
    <submittedName>
        <fullName evidence="13">DNA-binding response regulator</fullName>
    </submittedName>
</protein>
<evidence type="ECO:0000256" key="9">
    <source>
        <dbReference type="PROSITE-ProRule" id="PRU01091"/>
    </source>
</evidence>
<dbReference type="Gene3D" id="6.10.250.690">
    <property type="match status" value="1"/>
</dbReference>
<dbReference type="PROSITE" id="PS51755">
    <property type="entry name" value="OMPR_PHOB"/>
    <property type="match status" value="1"/>
</dbReference>
<evidence type="ECO:0000256" key="5">
    <source>
        <dbReference type="ARBA" id="ARBA00023015"/>
    </source>
</evidence>
<dbReference type="SUPFAM" id="SSF52172">
    <property type="entry name" value="CheY-like"/>
    <property type="match status" value="1"/>
</dbReference>
<dbReference type="FunFam" id="1.10.10.10:FF:000210">
    <property type="entry name" value="Winged-helix transcriptional response regulator KdpE"/>
    <property type="match status" value="1"/>
</dbReference>
<evidence type="ECO:0000313" key="12">
    <source>
        <dbReference type="EMBL" id="OAJ53227.1"/>
    </source>
</evidence>
<keyword evidence="4" id="KW-0902">Two-component regulatory system</keyword>
<dbReference type="InterPro" id="IPR036388">
    <property type="entry name" value="WH-like_DNA-bd_sf"/>
</dbReference>
<keyword evidence="3 8" id="KW-0597">Phosphoprotein</keyword>
<name>A0A1A9N2S5_9BURK</name>
<dbReference type="AlphaFoldDB" id="A0A1A9N2S5"/>
<dbReference type="InterPro" id="IPR016032">
    <property type="entry name" value="Sig_transdc_resp-reg_C-effctor"/>
</dbReference>
<feature type="domain" description="OmpR/PhoB-type" evidence="11">
    <location>
        <begin position="131"/>
        <end position="230"/>
    </location>
</feature>
<dbReference type="Gene3D" id="1.10.10.10">
    <property type="entry name" value="Winged helix-like DNA-binding domain superfamily/Winged helix DNA-binding domain"/>
    <property type="match status" value="1"/>
</dbReference>
<dbReference type="GO" id="GO:0000987">
    <property type="term" value="F:cis-regulatory region sequence-specific DNA binding"/>
    <property type="evidence" value="ECO:0007669"/>
    <property type="project" value="UniProtKB-ARBA"/>
</dbReference>
<dbReference type="Proteomes" id="UP000078116">
    <property type="component" value="Unassembled WGS sequence"/>
</dbReference>
<dbReference type="InterPro" id="IPR001867">
    <property type="entry name" value="OmpR/PhoB-type_DNA-bd"/>
</dbReference>
<keyword evidence="2" id="KW-0963">Cytoplasm</keyword>
<dbReference type="RefSeq" id="WP_064271705.1">
    <property type="nucleotide sequence ID" value="NZ_LXJZ01000220.1"/>
</dbReference>
<dbReference type="EMBL" id="LXKA01000333">
    <property type="protein sequence ID" value="OAJ56690.1"/>
    <property type="molecule type" value="Genomic_DNA"/>
</dbReference>
<dbReference type="FunFam" id="3.40.50.2300:FF:000021">
    <property type="entry name" value="Two-component system response regulator KdpE"/>
    <property type="match status" value="1"/>
</dbReference>
<feature type="DNA-binding region" description="OmpR/PhoB-type" evidence="9">
    <location>
        <begin position="131"/>
        <end position="230"/>
    </location>
</feature>
<dbReference type="SUPFAM" id="SSF46894">
    <property type="entry name" value="C-terminal effector domain of the bipartite response regulators"/>
    <property type="match status" value="1"/>
</dbReference>
<dbReference type="InterPro" id="IPR039420">
    <property type="entry name" value="WalR-like"/>
</dbReference>
<evidence type="ECO:0000256" key="2">
    <source>
        <dbReference type="ARBA" id="ARBA00022490"/>
    </source>
</evidence>
<dbReference type="EMBL" id="LXJZ01000220">
    <property type="protein sequence ID" value="OAJ53227.1"/>
    <property type="molecule type" value="Genomic_DNA"/>
</dbReference>
<dbReference type="GO" id="GO:0000156">
    <property type="term" value="F:phosphorelay response regulator activity"/>
    <property type="evidence" value="ECO:0007669"/>
    <property type="project" value="TreeGrafter"/>
</dbReference>
<dbReference type="InterPro" id="IPR001789">
    <property type="entry name" value="Sig_transdc_resp-reg_receiver"/>
</dbReference>
<keyword evidence="5" id="KW-0805">Transcription regulation</keyword>
<reference evidence="14 15" key="1">
    <citation type="submission" date="2016-04" db="EMBL/GenBank/DDBJ databases">
        <title>Reclassification of Paraburkholderia panaciterrae (Farh et al. 2015) Dobritsa &amp; Samadpour 2016 as a later homotypic synonym of Paraburkholderia ginsengiterrae (Farh et al. 2015) Dobritsa &amp; Samadpour 2016.</title>
        <authorList>
            <person name="Dobritsa A.P."/>
            <person name="Kutumbaka K."/>
            <person name="Samadpour M."/>
        </authorList>
    </citation>
    <scope>NUCLEOTIDE SEQUENCE [LARGE SCALE GENOMIC DNA]</scope>
    <source>
        <strain evidence="13 15">DCY85</strain>
        <strain evidence="12 14">DCY85-1</strain>
    </source>
</reference>
<feature type="modified residue" description="4-aspartylphosphate" evidence="8">
    <location>
        <position position="56"/>
    </location>
</feature>
<dbReference type="OrthoDB" id="9802426at2"/>
<evidence type="ECO:0000313" key="13">
    <source>
        <dbReference type="EMBL" id="OAJ56690.1"/>
    </source>
</evidence>
<dbReference type="PANTHER" id="PTHR48111:SF50">
    <property type="entry name" value="KDP OPERON TRANSCRIPTIONAL REGULATORY PROTEIN KDPE"/>
    <property type="match status" value="1"/>
</dbReference>
<dbReference type="Gene3D" id="3.40.50.2300">
    <property type="match status" value="1"/>
</dbReference>
<dbReference type="Pfam" id="PF00486">
    <property type="entry name" value="Trans_reg_C"/>
    <property type="match status" value="1"/>
</dbReference>
<feature type="domain" description="Response regulatory" evidence="10">
    <location>
        <begin position="7"/>
        <end position="120"/>
    </location>
</feature>
<evidence type="ECO:0000256" key="6">
    <source>
        <dbReference type="ARBA" id="ARBA00023125"/>
    </source>
</evidence>
<dbReference type="GO" id="GO:0045893">
    <property type="term" value="P:positive regulation of DNA-templated transcription"/>
    <property type="evidence" value="ECO:0007669"/>
    <property type="project" value="UniProtKB-ARBA"/>
</dbReference>
<comment type="caution">
    <text evidence="13">The sequence shown here is derived from an EMBL/GenBank/DDBJ whole genome shotgun (WGS) entry which is preliminary data.</text>
</comment>
<dbReference type="GO" id="GO:0032993">
    <property type="term" value="C:protein-DNA complex"/>
    <property type="evidence" value="ECO:0007669"/>
    <property type="project" value="TreeGrafter"/>
</dbReference>
<dbReference type="SMART" id="SM00862">
    <property type="entry name" value="Trans_reg_C"/>
    <property type="match status" value="1"/>
</dbReference>
<dbReference type="PANTHER" id="PTHR48111">
    <property type="entry name" value="REGULATOR OF RPOS"/>
    <property type="match status" value="1"/>
</dbReference>
<evidence type="ECO:0000256" key="3">
    <source>
        <dbReference type="ARBA" id="ARBA00022553"/>
    </source>
</evidence>
<dbReference type="CDD" id="cd17620">
    <property type="entry name" value="REC_OmpR_KdpE-like"/>
    <property type="match status" value="1"/>
</dbReference>
<dbReference type="CDD" id="cd00383">
    <property type="entry name" value="trans_reg_C"/>
    <property type="match status" value="1"/>
</dbReference>
<dbReference type="Proteomes" id="UP000077961">
    <property type="component" value="Unassembled WGS sequence"/>
</dbReference>
<accession>A0A1A9N2S5</accession>
<evidence type="ECO:0000256" key="7">
    <source>
        <dbReference type="ARBA" id="ARBA00023163"/>
    </source>
</evidence>
<dbReference type="GO" id="GO:0042802">
    <property type="term" value="F:identical protein binding"/>
    <property type="evidence" value="ECO:0007669"/>
    <property type="project" value="UniProtKB-ARBA"/>
</dbReference>
<keyword evidence="6 9" id="KW-0238">DNA-binding</keyword>
<keyword evidence="7" id="KW-0804">Transcription</keyword>
<dbReference type="STRING" id="1462993.A6V36_12865"/>
<dbReference type="PROSITE" id="PS50110">
    <property type="entry name" value="RESPONSE_REGULATORY"/>
    <property type="match status" value="1"/>
</dbReference>
<evidence type="ECO:0000313" key="14">
    <source>
        <dbReference type="Proteomes" id="UP000077961"/>
    </source>
</evidence>
<evidence type="ECO:0000259" key="11">
    <source>
        <dbReference type="PROSITE" id="PS51755"/>
    </source>
</evidence>
<evidence type="ECO:0000259" key="10">
    <source>
        <dbReference type="PROSITE" id="PS50110"/>
    </source>
</evidence>
<evidence type="ECO:0000256" key="8">
    <source>
        <dbReference type="PROSITE-ProRule" id="PRU00169"/>
    </source>
</evidence>
<dbReference type="InterPro" id="IPR011006">
    <property type="entry name" value="CheY-like_superfamily"/>
</dbReference>
<proteinExistence type="predicted"/>
<evidence type="ECO:0000313" key="15">
    <source>
        <dbReference type="Proteomes" id="UP000078116"/>
    </source>
</evidence>
<evidence type="ECO:0000256" key="4">
    <source>
        <dbReference type="ARBA" id="ARBA00023012"/>
    </source>
</evidence>
<dbReference type="Pfam" id="PF00072">
    <property type="entry name" value="Response_reg"/>
    <property type="match status" value="1"/>
</dbReference>
<keyword evidence="14" id="KW-1185">Reference proteome</keyword>
<dbReference type="SMART" id="SM00448">
    <property type="entry name" value="REC"/>
    <property type="match status" value="1"/>
</dbReference>
<evidence type="ECO:0000256" key="1">
    <source>
        <dbReference type="ARBA" id="ARBA00004496"/>
    </source>
</evidence>
<comment type="subcellular location">
    <subcellularLocation>
        <location evidence="1">Cytoplasm</location>
    </subcellularLocation>
</comment>